<feature type="domain" description="Helix-turn-helix" evidence="1">
    <location>
        <begin position="24"/>
        <end position="80"/>
    </location>
</feature>
<reference evidence="2" key="1">
    <citation type="submission" date="2022-03" db="EMBL/GenBank/DDBJ databases">
        <authorList>
            <person name="Alioto T."/>
            <person name="Alioto T."/>
            <person name="Gomez Garrido J."/>
        </authorList>
    </citation>
    <scope>NUCLEOTIDE SEQUENCE</scope>
</reference>
<dbReference type="AlphaFoldDB" id="A0AAD1W964"/>
<dbReference type="Pfam" id="PF26215">
    <property type="entry name" value="HTH_animal"/>
    <property type="match status" value="1"/>
</dbReference>
<accession>A0AAD1W964</accession>
<protein>
    <recommendedName>
        <fullName evidence="1">Helix-turn-helix domain-containing protein</fullName>
    </recommendedName>
</protein>
<gene>
    <name evidence="2" type="ORF">PECUL_23A031984</name>
</gene>
<evidence type="ECO:0000313" key="2">
    <source>
        <dbReference type="EMBL" id="CAH2300460.1"/>
    </source>
</evidence>
<proteinExistence type="predicted"/>
<dbReference type="PANTHER" id="PTHR21301">
    <property type="entry name" value="REVERSE TRANSCRIPTASE"/>
    <property type="match status" value="1"/>
</dbReference>
<keyword evidence="3" id="KW-1185">Reference proteome</keyword>
<evidence type="ECO:0000259" key="1">
    <source>
        <dbReference type="Pfam" id="PF26215"/>
    </source>
</evidence>
<dbReference type="Proteomes" id="UP001295444">
    <property type="component" value="Chromosome 06"/>
</dbReference>
<feature type="non-terminal residue" evidence="2">
    <location>
        <position position="1"/>
    </location>
</feature>
<dbReference type="InterPro" id="IPR058912">
    <property type="entry name" value="HTH_animal"/>
</dbReference>
<dbReference type="EMBL" id="OW240917">
    <property type="protein sequence ID" value="CAH2300460.1"/>
    <property type="molecule type" value="Genomic_DNA"/>
</dbReference>
<feature type="non-terminal residue" evidence="2">
    <location>
        <position position="328"/>
    </location>
</feature>
<dbReference type="PANTHER" id="PTHR21301:SF12">
    <property type="match status" value="1"/>
</dbReference>
<name>A0AAD1W964_PELCU</name>
<organism evidence="2 3">
    <name type="scientific">Pelobates cultripes</name>
    <name type="common">Western spadefoot toad</name>
    <dbReference type="NCBI Taxonomy" id="61616"/>
    <lineage>
        <taxon>Eukaryota</taxon>
        <taxon>Metazoa</taxon>
        <taxon>Chordata</taxon>
        <taxon>Craniata</taxon>
        <taxon>Vertebrata</taxon>
        <taxon>Euteleostomi</taxon>
        <taxon>Amphibia</taxon>
        <taxon>Batrachia</taxon>
        <taxon>Anura</taxon>
        <taxon>Pelobatoidea</taxon>
        <taxon>Pelobatidae</taxon>
        <taxon>Pelobates</taxon>
    </lineage>
</organism>
<evidence type="ECO:0000313" key="3">
    <source>
        <dbReference type="Proteomes" id="UP001295444"/>
    </source>
</evidence>
<sequence length="328" mass="38485">DHLDRKLKCLESIDSNWYLLEWIILIGSSCHYKPWLDSVPKSQFLRLRRNCTQLENFEEQANTLKNKFMEKDYPEKALLENINEVKNKNRDELLKYKLKSKNDSISLPIIFNFNNKSKEIQKIIRKHWHILEHDEKLSKIIPEKPSVIFRGAPNFKSILTTNFTKETKSNNSVSFFPQSLGFYKCKNCNVCKTADPTMPPKITEFTSNKTKTTFKIKEFITCNTKNVIYLLQCPCGFQYVGMTTRCLKIRLGEHCRNIKNGYLNHSLSKHFLIHNKDPKMLKYMGIKKCSLPWRGGDIKNILGKIEMEWVYKLQTLTPNGLNADFDLM</sequence>
<dbReference type="CDD" id="cd10442">
    <property type="entry name" value="GIY-YIG_PLEs"/>
    <property type="match status" value="1"/>
</dbReference>